<keyword evidence="1" id="KW-0812">Transmembrane</keyword>
<dbReference type="NCBIfam" id="TIGR04409">
    <property type="entry name" value="LptC_YrbK"/>
    <property type="match status" value="1"/>
</dbReference>
<gene>
    <name evidence="2" type="ORF">CAV_0995</name>
</gene>
<name>A0A222MYM3_9BACT</name>
<dbReference type="Gene3D" id="2.60.450.10">
    <property type="entry name" value="Lipopolysaccharide (LPS) transport protein A like domain"/>
    <property type="match status" value="1"/>
</dbReference>
<feature type="transmembrane region" description="Helical" evidence="1">
    <location>
        <begin position="6"/>
        <end position="26"/>
    </location>
</feature>
<organism evidence="2 3">
    <name type="scientific">Campylobacter avium LMG 24591</name>
    <dbReference type="NCBI Taxonomy" id="522484"/>
    <lineage>
        <taxon>Bacteria</taxon>
        <taxon>Pseudomonadati</taxon>
        <taxon>Campylobacterota</taxon>
        <taxon>Epsilonproteobacteria</taxon>
        <taxon>Campylobacterales</taxon>
        <taxon>Campylobacteraceae</taxon>
        <taxon>Campylobacter</taxon>
    </lineage>
</organism>
<dbReference type="Proteomes" id="UP000201169">
    <property type="component" value="Chromosome"/>
</dbReference>
<keyword evidence="3" id="KW-1185">Reference proteome</keyword>
<keyword evidence="1" id="KW-1133">Transmembrane helix</keyword>
<dbReference type="Pfam" id="PF06835">
    <property type="entry name" value="LptC"/>
    <property type="match status" value="1"/>
</dbReference>
<sequence length="166" mass="19404">MAIKIFATLMGIFSIVFVFLGMQDFYSIDIKPYSLNFKNIEANQIKAYELNSSLVRTYYSADDWVRFEDRDIFQNVLMLDYDYNVSANKLVFMDKNISLAGNVLYKDINDTSISTERIFYLKDDKVIFTDTKFKAFRANDTLFGSSLKYDMKNKTLDIKGVNLWLD</sequence>
<dbReference type="EMBL" id="CP022347">
    <property type="protein sequence ID" value="ASQ30652.1"/>
    <property type="molecule type" value="Genomic_DNA"/>
</dbReference>
<dbReference type="GO" id="GO:0015221">
    <property type="term" value="F:lipopolysaccharide transmembrane transporter activity"/>
    <property type="evidence" value="ECO:0007669"/>
    <property type="project" value="InterPro"/>
</dbReference>
<dbReference type="KEGG" id="cavi:CAV_0995"/>
<protein>
    <submittedName>
        <fullName evidence="2">Putative lipooligosaccharide transport system, substrate-binding component (LptC family)</fullName>
    </submittedName>
</protein>
<evidence type="ECO:0000256" key="1">
    <source>
        <dbReference type="SAM" id="Phobius"/>
    </source>
</evidence>
<reference evidence="2 3" key="1">
    <citation type="submission" date="2017-07" db="EMBL/GenBank/DDBJ databases">
        <title>Analysis of two Campylobacter avium genomes and identification of a novel hippuricase gene.</title>
        <authorList>
            <person name="Miller W.G."/>
            <person name="Chapman M.H."/>
            <person name="Yee E."/>
            <person name="Revez J."/>
            <person name="Bono J.L."/>
            <person name="Rossi M."/>
        </authorList>
    </citation>
    <scope>NUCLEOTIDE SEQUENCE [LARGE SCALE GENOMIC DNA]</scope>
    <source>
        <strain evidence="2 3">LMG 24591</strain>
    </source>
</reference>
<evidence type="ECO:0000313" key="2">
    <source>
        <dbReference type="EMBL" id="ASQ30652.1"/>
    </source>
</evidence>
<dbReference type="RefSeq" id="WP_094325403.1">
    <property type="nucleotide sequence ID" value="NZ_CP022347.1"/>
</dbReference>
<accession>A0A222MYM3</accession>
<proteinExistence type="predicted"/>
<evidence type="ECO:0000313" key="3">
    <source>
        <dbReference type="Proteomes" id="UP000201169"/>
    </source>
</evidence>
<dbReference type="AlphaFoldDB" id="A0A222MYM3"/>
<dbReference type="InterPro" id="IPR010664">
    <property type="entry name" value="LipoPS_assembly_LptC-rel"/>
</dbReference>
<dbReference type="GO" id="GO:0005886">
    <property type="term" value="C:plasma membrane"/>
    <property type="evidence" value="ECO:0007669"/>
    <property type="project" value="InterPro"/>
</dbReference>
<dbReference type="OrthoDB" id="5363397at2"/>
<keyword evidence="1" id="KW-0472">Membrane</keyword>
<dbReference type="InterPro" id="IPR026265">
    <property type="entry name" value="LptC"/>
</dbReference>